<dbReference type="AlphaFoldDB" id="A0A0F9GJ70"/>
<evidence type="ECO:0000256" key="1">
    <source>
        <dbReference type="ARBA" id="ARBA00023015"/>
    </source>
</evidence>
<evidence type="ECO:0000259" key="4">
    <source>
        <dbReference type="PROSITE" id="PS50987"/>
    </source>
</evidence>
<dbReference type="GO" id="GO:0003677">
    <property type="term" value="F:DNA binding"/>
    <property type="evidence" value="ECO:0007669"/>
    <property type="project" value="UniProtKB-KW"/>
</dbReference>
<name>A0A0F9GJ70_9ZZZZ</name>
<dbReference type="Pfam" id="PF24038">
    <property type="entry name" value="DUF7347"/>
    <property type="match status" value="1"/>
</dbReference>
<feature type="domain" description="HTH arsR-type" evidence="4">
    <location>
        <begin position="8"/>
        <end position="105"/>
    </location>
</feature>
<comment type="caution">
    <text evidence="5">The sequence shown here is derived from an EMBL/GenBank/DDBJ whole genome shotgun (WGS) entry which is preliminary data.</text>
</comment>
<dbReference type="InterPro" id="IPR001845">
    <property type="entry name" value="HTH_ArsR_DNA-bd_dom"/>
</dbReference>
<dbReference type="InterPro" id="IPR036390">
    <property type="entry name" value="WH_DNA-bd_sf"/>
</dbReference>
<dbReference type="PROSITE" id="PS50987">
    <property type="entry name" value="HTH_ARSR_2"/>
    <property type="match status" value="1"/>
</dbReference>
<sequence>MTKFDLEYGRINLRRLEKTFGILGNELRLRILNLLLQNEPKKFNFNEIAEKISIKKNKLAYHIALLKNNNFVSNEMRAERNNRTFSYYTITDKGKNTLRFIEKMNKDIEVDEEALEKILQ</sequence>
<accession>A0A0F9GJ70</accession>
<dbReference type="PANTHER" id="PTHR33154:SF33">
    <property type="entry name" value="TRANSCRIPTIONAL REPRESSOR SDPR"/>
    <property type="match status" value="1"/>
</dbReference>
<dbReference type="SMART" id="SM00418">
    <property type="entry name" value="HTH_ARSR"/>
    <property type="match status" value="1"/>
</dbReference>
<dbReference type="InterPro" id="IPR051081">
    <property type="entry name" value="HTH_MetalResp_TranReg"/>
</dbReference>
<keyword evidence="1" id="KW-0805">Transcription regulation</keyword>
<dbReference type="EMBL" id="LAZR01017828">
    <property type="protein sequence ID" value="KKL98803.1"/>
    <property type="molecule type" value="Genomic_DNA"/>
</dbReference>
<evidence type="ECO:0000313" key="5">
    <source>
        <dbReference type="EMBL" id="KKL98803.1"/>
    </source>
</evidence>
<gene>
    <name evidence="5" type="ORF">LCGC14_1820750</name>
</gene>
<reference evidence="5" key="1">
    <citation type="journal article" date="2015" name="Nature">
        <title>Complex archaea that bridge the gap between prokaryotes and eukaryotes.</title>
        <authorList>
            <person name="Spang A."/>
            <person name="Saw J.H."/>
            <person name="Jorgensen S.L."/>
            <person name="Zaremba-Niedzwiedzka K."/>
            <person name="Martijn J."/>
            <person name="Lind A.E."/>
            <person name="van Eijk R."/>
            <person name="Schleper C."/>
            <person name="Guy L."/>
            <person name="Ettema T.J."/>
        </authorList>
    </citation>
    <scope>NUCLEOTIDE SEQUENCE</scope>
</reference>
<dbReference type="Gene3D" id="1.10.10.10">
    <property type="entry name" value="Winged helix-like DNA-binding domain superfamily/Winged helix DNA-binding domain"/>
    <property type="match status" value="1"/>
</dbReference>
<keyword evidence="3" id="KW-0804">Transcription</keyword>
<keyword evidence="2" id="KW-0238">DNA-binding</keyword>
<evidence type="ECO:0000256" key="2">
    <source>
        <dbReference type="ARBA" id="ARBA00023125"/>
    </source>
</evidence>
<dbReference type="InterPro" id="IPR055771">
    <property type="entry name" value="DUF7347"/>
</dbReference>
<organism evidence="5">
    <name type="scientific">marine sediment metagenome</name>
    <dbReference type="NCBI Taxonomy" id="412755"/>
    <lineage>
        <taxon>unclassified sequences</taxon>
        <taxon>metagenomes</taxon>
        <taxon>ecological metagenomes</taxon>
    </lineage>
</organism>
<dbReference type="SUPFAM" id="SSF46785">
    <property type="entry name" value="Winged helix' DNA-binding domain"/>
    <property type="match status" value="1"/>
</dbReference>
<protein>
    <recommendedName>
        <fullName evidence="4">HTH arsR-type domain-containing protein</fullName>
    </recommendedName>
</protein>
<dbReference type="PANTHER" id="PTHR33154">
    <property type="entry name" value="TRANSCRIPTIONAL REGULATOR, ARSR FAMILY"/>
    <property type="match status" value="1"/>
</dbReference>
<dbReference type="GO" id="GO:0003700">
    <property type="term" value="F:DNA-binding transcription factor activity"/>
    <property type="evidence" value="ECO:0007669"/>
    <property type="project" value="InterPro"/>
</dbReference>
<dbReference type="InterPro" id="IPR036388">
    <property type="entry name" value="WH-like_DNA-bd_sf"/>
</dbReference>
<proteinExistence type="predicted"/>
<evidence type="ECO:0000256" key="3">
    <source>
        <dbReference type="ARBA" id="ARBA00023163"/>
    </source>
</evidence>